<evidence type="ECO:0000256" key="1">
    <source>
        <dbReference type="ARBA" id="ARBA00022630"/>
    </source>
</evidence>
<sequence>MKVLLINGSPRMKGNTHRALEEVAATLKAEGVQTEITWIGNKEIRGCIACGICGKKGDHRCVFADDPCNALIEKAAGADGLIVGSPVYFAGAAGSLIGLLDRMFYAGGSLMRFKPAAGISVARRAGAIEAADQINKYFQFNHMPLVPSSYWGVAFGRLPGEAAGDGEGMHTMRSLGRDMAWMLKSLAAAREAGITPPEVEPKVMTNYIREDVLPVEG</sequence>
<dbReference type="PANTHER" id="PTHR43278">
    <property type="entry name" value="NAD(P)H-DEPENDENT FMN-CONTAINING OXIDOREDUCTASE YWQN-RELATED"/>
    <property type="match status" value="1"/>
</dbReference>
<evidence type="ECO:0000313" key="4">
    <source>
        <dbReference type="EMBL" id="MVX59895.1"/>
    </source>
</evidence>
<dbReference type="InterPro" id="IPR051796">
    <property type="entry name" value="ISF_SsuE-like"/>
</dbReference>
<name>A0A6N8JJ35_9ACTN</name>
<keyword evidence="1" id="KW-0285">Flavoprotein</keyword>
<dbReference type="OrthoDB" id="9798454at2"/>
<keyword evidence="5" id="KW-1185">Reference proteome</keyword>
<evidence type="ECO:0000313" key="5">
    <source>
        <dbReference type="Proteomes" id="UP000463388"/>
    </source>
</evidence>
<accession>A0A6N8JJ35</accession>
<reference evidence="4 5" key="1">
    <citation type="submission" date="2019-12" db="EMBL/GenBank/DDBJ databases">
        <title>Microbes associate with the intestines of laboratory mice.</title>
        <authorList>
            <person name="Navarre W."/>
            <person name="Wong E."/>
        </authorList>
    </citation>
    <scope>NUCLEOTIDE SEQUENCE [LARGE SCALE GENOMIC DNA]</scope>
    <source>
        <strain evidence="4 5">NM66_B29</strain>
    </source>
</reference>
<dbReference type="Pfam" id="PF03358">
    <property type="entry name" value="FMN_red"/>
    <property type="match status" value="1"/>
</dbReference>
<organism evidence="4 5">
    <name type="scientific">Adlercreutzia mucosicola</name>
    <dbReference type="NCBI Taxonomy" id="580026"/>
    <lineage>
        <taxon>Bacteria</taxon>
        <taxon>Bacillati</taxon>
        <taxon>Actinomycetota</taxon>
        <taxon>Coriobacteriia</taxon>
        <taxon>Eggerthellales</taxon>
        <taxon>Eggerthellaceae</taxon>
        <taxon>Adlercreutzia</taxon>
    </lineage>
</organism>
<dbReference type="InterPro" id="IPR029039">
    <property type="entry name" value="Flavoprotein-like_sf"/>
</dbReference>
<protein>
    <submittedName>
        <fullName evidence="4">Flavodoxin family protein</fullName>
    </submittedName>
</protein>
<dbReference type="RefSeq" id="WP_160344111.1">
    <property type="nucleotide sequence ID" value="NZ_WSRR01000001.1"/>
</dbReference>
<comment type="caution">
    <text evidence="4">The sequence shown here is derived from an EMBL/GenBank/DDBJ whole genome shotgun (WGS) entry which is preliminary data.</text>
</comment>
<dbReference type="PANTHER" id="PTHR43278:SF4">
    <property type="entry name" value="NAD(P)H-DEPENDENT FMN-CONTAINING OXIDOREDUCTASE YWQN-RELATED"/>
    <property type="match status" value="1"/>
</dbReference>
<dbReference type="AlphaFoldDB" id="A0A6N8JJ35"/>
<dbReference type="Proteomes" id="UP000463388">
    <property type="component" value="Unassembled WGS sequence"/>
</dbReference>
<dbReference type="InterPro" id="IPR005025">
    <property type="entry name" value="FMN_Rdtase-like_dom"/>
</dbReference>
<gene>
    <name evidence="4" type="ORF">GKZ27_00170</name>
</gene>
<evidence type="ECO:0000259" key="3">
    <source>
        <dbReference type="Pfam" id="PF03358"/>
    </source>
</evidence>
<feature type="domain" description="NADPH-dependent FMN reductase-like" evidence="3">
    <location>
        <begin position="1"/>
        <end position="155"/>
    </location>
</feature>
<proteinExistence type="predicted"/>
<dbReference type="SUPFAM" id="SSF52218">
    <property type="entry name" value="Flavoproteins"/>
    <property type="match status" value="1"/>
</dbReference>
<evidence type="ECO:0000256" key="2">
    <source>
        <dbReference type="ARBA" id="ARBA00022643"/>
    </source>
</evidence>
<dbReference type="EMBL" id="WSRR01000001">
    <property type="protein sequence ID" value="MVX59895.1"/>
    <property type="molecule type" value="Genomic_DNA"/>
</dbReference>
<keyword evidence="2" id="KW-0288">FMN</keyword>
<dbReference type="Gene3D" id="3.40.50.360">
    <property type="match status" value="1"/>
</dbReference>
<dbReference type="GO" id="GO:0016491">
    <property type="term" value="F:oxidoreductase activity"/>
    <property type="evidence" value="ECO:0007669"/>
    <property type="project" value="InterPro"/>
</dbReference>